<name>A0ABW7KCE4_9NOCA</name>
<evidence type="ECO:0000313" key="2">
    <source>
        <dbReference type="EMBL" id="MFH5244143.1"/>
    </source>
</evidence>
<comment type="caution">
    <text evidence="1">The sequence shown here is derived from an EMBL/GenBank/DDBJ whole genome shotgun (WGS) entry which is preliminary data.</text>
</comment>
<evidence type="ECO:0000313" key="1">
    <source>
        <dbReference type="EMBL" id="MFH5232777.1"/>
    </source>
</evidence>
<gene>
    <name evidence="2" type="ORF">ACHIPV_20010</name>
    <name evidence="1" type="ORF">ACHIRB_30045</name>
</gene>
<keyword evidence="4" id="KW-1185">Reference proteome</keyword>
<reference evidence="3 4" key="1">
    <citation type="submission" date="2024-10" db="EMBL/GenBank/DDBJ databases">
        <authorList>
            <person name="Riesco R."/>
        </authorList>
    </citation>
    <scope>NUCLEOTIDE SEQUENCE [LARGE SCALE GENOMIC DNA]</scope>
    <source>
        <strain evidence="2 3">NCIMB 15448</strain>
        <strain evidence="1 4">NCIMB 15450</strain>
    </source>
</reference>
<proteinExistence type="predicted"/>
<dbReference type="RefSeq" id="WP_395125519.1">
    <property type="nucleotide sequence ID" value="NZ_JBIMSN010000159.1"/>
</dbReference>
<dbReference type="Proteomes" id="UP001609176">
    <property type="component" value="Unassembled WGS sequence"/>
</dbReference>
<evidence type="ECO:0000313" key="3">
    <source>
        <dbReference type="Proteomes" id="UP001609176"/>
    </source>
</evidence>
<dbReference type="Proteomes" id="UP001609219">
    <property type="component" value="Unassembled WGS sequence"/>
</dbReference>
<evidence type="ECO:0000313" key="4">
    <source>
        <dbReference type="Proteomes" id="UP001609219"/>
    </source>
</evidence>
<protein>
    <submittedName>
        <fullName evidence="1">Uncharacterized protein</fullName>
    </submittedName>
</protein>
<dbReference type="EMBL" id="JBIMSP010000036">
    <property type="protein sequence ID" value="MFH5244143.1"/>
    <property type="molecule type" value="Genomic_DNA"/>
</dbReference>
<dbReference type="EMBL" id="JBIMSN010000159">
    <property type="protein sequence ID" value="MFH5232777.1"/>
    <property type="molecule type" value="Genomic_DNA"/>
</dbReference>
<sequence>MGASITIKAAELPQYIARSVVGHGELKEAAVVQPGGDIVYAKFGEGFGRSEATFKPDQPVQIRADD</sequence>
<accession>A0ABW7KCE4</accession>
<organism evidence="1 4">
    <name type="scientific">Antrihabitans spumae</name>
    <dbReference type="NCBI Taxonomy" id="3373370"/>
    <lineage>
        <taxon>Bacteria</taxon>
        <taxon>Bacillati</taxon>
        <taxon>Actinomycetota</taxon>
        <taxon>Actinomycetes</taxon>
        <taxon>Mycobacteriales</taxon>
        <taxon>Nocardiaceae</taxon>
        <taxon>Antrihabitans</taxon>
    </lineage>
</organism>